<keyword evidence="2" id="KW-1185">Reference proteome</keyword>
<comment type="caution">
    <text evidence="1">The sequence shown here is derived from an EMBL/GenBank/DDBJ whole genome shotgun (WGS) entry which is preliminary data.</text>
</comment>
<dbReference type="AlphaFoldDB" id="A0A8X6W6M7"/>
<accession>A0A8X6W6M7</accession>
<sequence>MRSLSPISIDIRSWLALSRVRSQYHQRPTVIWLAVAFSKHFKRIREYIDGVFSHDCNSSESVACRREFENLKSFQERYQYTSDNQTLSEMCWFQSWLSGTFEKSLLSTHQKSLRTEKNLLKRFKNRQQFIYGVSAAPDLVEAETILPVDLILVSLSKERRENDARSPQHQSPSFDRWPHLRRIRRDEFLSRICYEGRCHLRSHSNLDSPDKYWSAKQCIETKKKSIYFGFPGNEDIRSPTHQHRVVDSRA</sequence>
<name>A0A8X6W6M7_TRICX</name>
<dbReference type="Proteomes" id="UP000887159">
    <property type="component" value="Unassembled WGS sequence"/>
</dbReference>
<organism evidence="1 2">
    <name type="scientific">Trichonephila clavipes</name>
    <name type="common">Golden silk orbweaver</name>
    <name type="synonym">Nephila clavipes</name>
    <dbReference type="NCBI Taxonomy" id="2585209"/>
    <lineage>
        <taxon>Eukaryota</taxon>
        <taxon>Metazoa</taxon>
        <taxon>Ecdysozoa</taxon>
        <taxon>Arthropoda</taxon>
        <taxon>Chelicerata</taxon>
        <taxon>Arachnida</taxon>
        <taxon>Araneae</taxon>
        <taxon>Araneomorphae</taxon>
        <taxon>Entelegynae</taxon>
        <taxon>Araneoidea</taxon>
        <taxon>Nephilidae</taxon>
        <taxon>Trichonephila</taxon>
    </lineage>
</organism>
<proteinExistence type="predicted"/>
<reference evidence="1" key="1">
    <citation type="submission" date="2020-08" db="EMBL/GenBank/DDBJ databases">
        <title>Multicomponent nature underlies the extraordinary mechanical properties of spider dragline silk.</title>
        <authorList>
            <person name="Kono N."/>
            <person name="Nakamura H."/>
            <person name="Mori M."/>
            <person name="Yoshida Y."/>
            <person name="Ohtoshi R."/>
            <person name="Malay A.D."/>
            <person name="Moran D.A.P."/>
            <person name="Tomita M."/>
            <person name="Numata K."/>
            <person name="Arakawa K."/>
        </authorList>
    </citation>
    <scope>NUCLEOTIDE SEQUENCE</scope>
</reference>
<evidence type="ECO:0000313" key="2">
    <source>
        <dbReference type="Proteomes" id="UP000887159"/>
    </source>
</evidence>
<evidence type="ECO:0000313" key="1">
    <source>
        <dbReference type="EMBL" id="GFY28977.1"/>
    </source>
</evidence>
<protein>
    <submittedName>
        <fullName evidence="1">Uncharacterized protein</fullName>
    </submittedName>
</protein>
<gene>
    <name evidence="1" type="ORF">TNCV_4721051</name>
</gene>
<dbReference type="EMBL" id="BMAU01021387">
    <property type="protein sequence ID" value="GFY28977.1"/>
    <property type="molecule type" value="Genomic_DNA"/>
</dbReference>